<dbReference type="SUPFAM" id="SSF57770">
    <property type="entry name" value="Methionyl-tRNA synthetase (MetRS), Zn-domain"/>
    <property type="match status" value="1"/>
</dbReference>
<keyword evidence="11 16" id="KW-0067">ATP-binding</keyword>
<dbReference type="FunFam" id="2.40.50.140:FF:000042">
    <property type="entry name" value="Methionine--tRNA ligase"/>
    <property type="match status" value="1"/>
</dbReference>
<feature type="domain" description="TRNA-binding" evidence="17">
    <location>
        <begin position="606"/>
        <end position="707"/>
    </location>
</feature>
<feature type="binding site" evidence="16">
    <location>
        <position position="161"/>
    </location>
    <ligand>
        <name>Zn(2+)</name>
        <dbReference type="ChEBI" id="CHEBI:29105"/>
    </ligand>
</feature>
<evidence type="ECO:0000313" key="18">
    <source>
        <dbReference type="EMBL" id="EKO35179.1"/>
    </source>
</evidence>
<gene>
    <name evidence="16 18" type="primary">metG</name>
    <name evidence="18" type="ORF">LEP1GSC179_2926</name>
</gene>
<keyword evidence="8 16" id="KW-0479">Metal-binding</keyword>
<evidence type="ECO:0000256" key="1">
    <source>
        <dbReference type="ARBA" id="ARBA00003314"/>
    </source>
</evidence>
<dbReference type="InterPro" id="IPR014758">
    <property type="entry name" value="Met-tRNA_synth"/>
</dbReference>
<keyword evidence="19" id="KW-1185">Reference proteome</keyword>
<comment type="similarity">
    <text evidence="3 16">Belongs to the class-I aminoacyl-tRNA synthetase family. MetG type 1 subfamily.</text>
</comment>
<feature type="binding site" evidence="16">
    <location>
        <position position="148"/>
    </location>
    <ligand>
        <name>Zn(2+)</name>
        <dbReference type="ChEBI" id="CHEBI:29105"/>
    </ligand>
</feature>
<dbReference type="InterPro" id="IPR033911">
    <property type="entry name" value="MetRS_core"/>
</dbReference>
<dbReference type="GO" id="GO:0004825">
    <property type="term" value="F:methionine-tRNA ligase activity"/>
    <property type="evidence" value="ECO:0007669"/>
    <property type="project" value="UniProtKB-UniRule"/>
</dbReference>
<organism evidence="18 19">
    <name type="scientific">Leptospira santarosai str. MOR084</name>
    <dbReference type="NCBI Taxonomy" id="1049984"/>
    <lineage>
        <taxon>Bacteria</taxon>
        <taxon>Pseudomonadati</taxon>
        <taxon>Spirochaetota</taxon>
        <taxon>Spirochaetia</taxon>
        <taxon>Leptospirales</taxon>
        <taxon>Leptospiraceae</taxon>
        <taxon>Leptospira</taxon>
    </lineage>
</organism>
<dbReference type="AlphaFoldDB" id="A0A0E2BIQ1"/>
<dbReference type="GO" id="GO:0000049">
    <property type="term" value="F:tRNA binding"/>
    <property type="evidence" value="ECO:0007669"/>
    <property type="project" value="UniProtKB-UniRule"/>
</dbReference>
<dbReference type="InterPro" id="IPR004495">
    <property type="entry name" value="Met-tRNA-synth_bsu_C"/>
</dbReference>
<evidence type="ECO:0000256" key="14">
    <source>
        <dbReference type="ARBA" id="ARBA00023146"/>
    </source>
</evidence>
<keyword evidence="6 16" id="KW-0820">tRNA-binding</keyword>
<dbReference type="GO" id="GO:0006431">
    <property type="term" value="P:methionyl-tRNA aminoacylation"/>
    <property type="evidence" value="ECO:0007669"/>
    <property type="project" value="UniProtKB-UniRule"/>
</dbReference>
<keyword evidence="12 16" id="KW-0694">RNA-binding</keyword>
<dbReference type="Pfam" id="PF01588">
    <property type="entry name" value="tRNA_bind"/>
    <property type="match status" value="1"/>
</dbReference>
<comment type="subcellular location">
    <subcellularLocation>
        <location evidence="2 16">Cytoplasm</location>
    </subcellularLocation>
</comment>
<keyword evidence="13 16" id="KW-0648">Protein biosynthesis</keyword>
<dbReference type="SUPFAM" id="SSF47323">
    <property type="entry name" value="Anticodon-binding domain of a subclass of class I aminoacyl-tRNA synthetases"/>
    <property type="match status" value="1"/>
</dbReference>
<comment type="function">
    <text evidence="1 16">Is required not only for elongation of protein synthesis but also for the initiation of all mRNA translation through initiator tRNA(fMet) aminoacylation.</text>
</comment>
<evidence type="ECO:0000256" key="15">
    <source>
        <dbReference type="ARBA" id="ARBA00047364"/>
    </source>
</evidence>
<dbReference type="NCBIfam" id="NF001100">
    <property type="entry name" value="PRK00133.1"/>
    <property type="match status" value="1"/>
</dbReference>
<dbReference type="InterPro" id="IPR041872">
    <property type="entry name" value="Anticodon_Met"/>
</dbReference>
<evidence type="ECO:0000256" key="3">
    <source>
        <dbReference type="ARBA" id="ARBA00008258"/>
    </source>
</evidence>
<evidence type="ECO:0000256" key="4">
    <source>
        <dbReference type="ARBA" id="ARBA00011738"/>
    </source>
</evidence>
<dbReference type="NCBIfam" id="TIGR00398">
    <property type="entry name" value="metG"/>
    <property type="match status" value="1"/>
</dbReference>
<dbReference type="InterPro" id="IPR023458">
    <property type="entry name" value="Met-tRNA_ligase_1"/>
</dbReference>
<dbReference type="Pfam" id="PF09334">
    <property type="entry name" value="tRNA-synt_1g"/>
    <property type="match status" value="1"/>
</dbReference>
<dbReference type="PANTHER" id="PTHR45765">
    <property type="entry name" value="METHIONINE--TRNA LIGASE"/>
    <property type="match status" value="1"/>
</dbReference>
<evidence type="ECO:0000256" key="7">
    <source>
        <dbReference type="ARBA" id="ARBA00022598"/>
    </source>
</evidence>
<evidence type="ECO:0000259" key="17">
    <source>
        <dbReference type="PROSITE" id="PS50886"/>
    </source>
</evidence>
<feature type="binding site" evidence="16">
    <location>
        <position position="164"/>
    </location>
    <ligand>
        <name>Zn(2+)</name>
        <dbReference type="ChEBI" id="CHEBI:29105"/>
    </ligand>
</feature>
<sequence>MNSSSTQRKILVTSALPYANGPIHLGHVLEGIQTDIWVRFQKAIGNECYFFCADDTHGTPVMLAARKEKITPEQLIDRVGREHYKDLTSFGIDYDNYDSTHSKANQEISKDIYLKLKENGHISKRSIEQAYCEKDLMFLPDRFIKGTCPNCNSKDQYGDNCEVCGATYNPKDLIDSHCALCGTPPVVKNSDHIFFKLGNFHKKTGQPDAAFDLQSWVETSGAVSESEGVKKKLKEWFDAGLQDWDISRDGPYFGFEIPDEKNKYFYVWLDAPVGYMASSKNFFERNFPNEPSKFDSFWKDRNSEVVHFIGKDILYFHTLFWPAMLEGSGYRPPSKIHVHGFIGVNGEKMSKSRGTFIKAKTFVKYLDPEHLRFYLAAKLGPGMDDIDLSFDDFVNKVNADLVGNLINSVSRVSTTILDALDRTLGTVSKEGFELLEEILFQPVRGNSEENSIQNIIKIAYEQRNYSKVMREIARLGDRINRYVNDNAPWILIKENPDKAREVVTAVLNASRFLAIYLYPVVPKISEQIYKLLNLKGSPEFKDLDKSRILEKTKIHPYEMITKRVDEKAIHSMLEENKQSEHPKKEEISRASDRPVHEERIEISIDELAKVELRVGQIVEAGPVEGADKLVNVKVDLGELGIKNVFAGIKIAYKPEELKGLKVVVVANLKPRKMKFGVSEAMLLASGEGESLSLFVPHKDAKPGDRLK</sequence>
<keyword evidence="14 16" id="KW-0030">Aminoacyl-tRNA synthetase</keyword>
<dbReference type="GO" id="GO:0046872">
    <property type="term" value="F:metal ion binding"/>
    <property type="evidence" value="ECO:0007669"/>
    <property type="project" value="UniProtKB-KW"/>
</dbReference>
<comment type="catalytic activity">
    <reaction evidence="15 16">
        <text>tRNA(Met) + L-methionine + ATP = L-methionyl-tRNA(Met) + AMP + diphosphate</text>
        <dbReference type="Rhea" id="RHEA:13481"/>
        <dbReference type="Rhea" id="RHEA-COMP:9667"/>
        <dbReference type="Rhea" id="RHEA-COMP:9698"/>
        <dbReference type="ChEBI" id="CHEBI:30616"/>
        <dbReference type="ChEBI" id="CHEBI:33019"/>
        <dbReference type="ChEBI" id="CHEBI:57844"/>
        <dbReference type="ChEBI" id="CHEBI:78442"/>
        <dbReference type="ChEBI" id="CHEBI:78530"/>
        <dbReference type="ChEBI" id="CHEBI:456215"/>
        <dbReference type="EC" id="6.1.1.10"/>
    </reaction>
</comment>
<comment type="cofactor">
    <cofactor evidence="16">
        <name>Zn(2+)</name>
        <dbReference type="ChEBI" id="CHEBI:29105"/>
    </cofactor>
    <text evidence="16">Binds 1 zinc ion per subunit.</text>
</comment>
<dbReference type="CDD" id="cd02800">
    <property type="entry name" value="tRNA_bind_EcMetRS_like"/>
    <property type="match status" value="1"/>
</dbReference>
<dbReference type="InterPro" id="IPR014729">
    <property type="entry name" value="Rossmann-like_a/b/a_fold"/>
</dbReference>
<dbReference type="Gene3D" id="3.40.50.620">
    <property type="entry name" value="HUPs"/>
    <property type="match status" value="1"/>
</dbReference>
<comment type="subunit">
    <text evidence="4 16">Homodimer.</text>
</comment>
<dbReference type="FunFam" id="2.20.28.20:FF:000001">
    <property type="entry name" value="Methionine--tRNA ligase"/>
    <property type="match status" value="1"/>
</dbReference>
<feature type="binding site" evidence="16">
    <location>
        <position position="151"/>
    </location>
    <ligand>
        <name>Zn(2+)</name>
        <dbReference type="ChEBI" id="CHEBI:29105"/>
    </ligand>
</feature>
<dbReference type="InterPro" id="IPR001412">
    <property type="entry name" value="aa-tRNA-synth_I_CS"/>
</dbReference>
<dbReference type="HAMAP" id="MF_00098">
    <property type="entry name" value="Met_tRNA_synth_type1"/>
    <property type="match status" value="1"/>
</dbReference>
<evidence type="ECO:0000256" key="13">
    <source>
        <dbReference type="ARBA" id="ARBA00022917"/>
    </source>
</evidence>
<dbReference type="InterPro" id="IPR015413">
    <property type="entry name" value="Methionyl/Leucyl_tRNA_Synth"/>
</dbReference>
<proteinExistence type="inferred from homology"/>
<dbReference type="InterPro" id="IPR002547">
    <property type="entry name" value="tRNA-bd_dom"/>
</dbReference>
<evidence type="ECO:0000256" key="12">
    <source>
        <dbReference type="ARBA" id="ARBA00022884"/>
    </source>
</evidence>
<dbReference type="SUPFAM" id="SSF50249">
    <property type="entry name" value="Nucleic acid-binding proteins"/>
    <property type="match status" value="1"/>
</dbReference>
<dbReference type="GO" id="GO:0005829">
    <property type="term" value="C:cytosol"/>
    <property type="evidence" value="ECO:0007669"/>
    <property type="project" value="TreeGrafter"/>
</dbReference>
<evidence type="ECO:0000256" key="16">
    <source>
        <dbReference type="HAMAP-Rule" id="MF_00098"/>
    </source>
</evidence>
<feature type="short sequence motif" description="'HIGH' region" evidence="16">
    <location>
        <begin position="17"/>
        <end position="27"/>
    </location>
</feature>
<reference evidence="18" key="1">
    <citation type="submission" date="2012-10" db="EMBL/GenBank/DDBJ databases">
        <authorList>
            <person name="Harkins D.M."/>
            <person name="Durkin A.S."/>
            <person name="Brinkac L.M."/>
            <person name="Haft D.H."/>
            <person name="Selengut J.D."/>
            <person name="Sanka R."/>
            <person name="DePew J."/>
            <person name="Purushe J."/>
            <person name="Matthias M.A."/>
            <person name="Vinetz J.M."/>
            <person name="Sutton G.G."/>
            <person name="Nierman W.C."/>
            <person name="Fouts D.E."/>
        </authorList>
    </citation>
    <scope>NUCLEOTIDE SEQUENCE [LARGE SCALE GENOMIC DNA]</scope>
    <source>
        <strain evidence="18">MOR084</strain>
    </source>
</reference>
<name>A0A0E2BIQ1_9LEPT</name>
<evidence type="ECO:0000313" key="19">
    <source>
        <dbReference type="Proteomes" id="UP000006329"/>
    </source>
</evidence>
<dbReference type="InterPro" id="IPR009080">
    <property type="entry name" value="tRNAsynth_Ia_anticodon-bd"/>
</dbReference>
<feature type="binding site" evidence="16">
    <location>
        <position position="351"/>
    </location>
    <ligand>
        <name>ATP</name>
        <dbReference type="ChEBI" id="CHEBI:30616"/>
    </ligand>
</feature>
<dbReference type="CDD" id="cd07957">
    <property type="entry name" value="Anticodon_Ia_Met"/>
    <property type="match status" value="1"/>
</dbReference>
<dbReference type="Gene3D" id="2.20.28.20">
    <property type="entry name" value="Methionyl-tRNA synthetase, Zn-domain"/>
    <property type="match status" value="1"/>
</dbReference>
<dbReference type="CDD" id="cd00814">
    <property type="entry name" value="MetRS_core"/>
    <property type="match status" value="1"/>
</dbReference>
<dbReference type="SUPFAM" id="SSF52374">
    <property type="entry name" value="Nucleotidylyl transferase"/>
    <property type="match status" value="1"/>
</dbReference>
<evidence type="ECO:0000256" key="6">
    <source>
        <dbReference type="ARBA" id="ARBA00022555"/>
    </source>
</evidence>
<dbReference type="Proteomes" id="UP000006329">
    <property type="component" value="Unassembled WGS sequence"/>
</dbReference>
<keyword evidence="5 16" id="KW-0963">Cytoplasm</keyword>
<feature type="short sequence motif" description="'KMSKS' region" evidence="16">
    <location>
        <begin position="348"/>
        <end position="352"/>
    </location>
</feature>
<dbReference type="EMBL" id="AHON02000016">
    <property type="protein sequence ID" value="EKO35179.1"/>
    <property type="molecule type" value="Genomic_DNA"/>
</dbReference>
<dbReference type="EC" id="6.1.1.10" evidence="16"/>
<dbReference type="Gene3D" id="2.40.50.140">
    <property type="entry name" value="Nucleic acid-binding proteins"/>
    <property type="match status" value="1"/>
</dbReference>
<evidence type="ECO:0000256" key="5">
    <source>
        <dbReference type="ARBA" id="ARBA00022490"/>
    </source>
</evidence>
<evidence type="ECO:0000256" key="11">
    <source>
        <dbReference type="ARBA" id="ARBA00022840"/>
    </source>
</evidence>
<dbReference type="Gene3D" id="1.10.730.10">
    <property type="entry name" value="Isoleucyl-tRNA Synthetase, Domain 1"/>
    <property type="match status" value="1"/>
</dbReference>
<accession>A0A0E2BIQ1</accession>
<dbReference type="PROSITE" id="PS00178">
    <property type="entry name" value="AA_TRNA_LIGASE_I"/>
    <property type="match status" value="1"/>
</dbReference>
<keyword evidence="9 16" id="KW-0547">Nucleotide-binding</keyword>
<evidence type="ECO:0000256" key="10">
    <source>
        <dbReference type="ARBA" id="ARBA00022833"/>
    </source>
</evidence>
<dbReference type="PANTHER" id="PTHR45765:SF1">
    <property type="entry name" value="METHIONINE--TRNA LIGASE, CYTOPLASMIC"/>
    <property type="match status" value="1"/>
</dbReference>
<dbReference type="PRINTS" id="PR01041">
    <property type="entry name" value="TRNASYNTHMET"/>
</dbReference>
<protein>
    <recommendedName>
        <fullName evidence="16">Methionine--tRNA ligase</fullName>
        <ecNumber evidence="16">6.1.1.10</ecNumber>
    </recommendedName>
    <alternativeName>
        <fullName evidence="16">Methionyl-tRNA synthetase</fullName>
        <shortName evidence="16">MetRS</shortName>
    </alternativeName>
</protein>
<evidence type="ECO:0000256" key="8">
    <source>
        <dbReference type="ARBA" id="ARBA00022723"/>
    </source>
</evidence>
<evidence type="ECO:0000256" key="9">
    <source>
        <dbReference type="ARBA" id="ARBA00022741"/>
    </source>
</evidence>
<dbReference type="Pfam" id="PF19303">
    <property type="entry name" value="Anticodon_3"/>
    <property type="match status" value="1"/>
</dbReference>
<keyword evidence="7 16" id="KW-0436">Ligase</keyword>
<dbReference type="InterPro" id="IPR012340">
    <property type="entry name" value="NA-bd_OB-fold"/>
</dbReference>
<dbReference type="InterPro" id="IPR029038">
    <property type="entry name" value="MetRS_Zn"/>
</dbReference>
<dbReference type="RefSeq" id="WP_004470925.1">
    <property type="nucleotide sequence ID" value="NZ_AHON02000016.1"/>
</dbReference>
<dbReference type="PROSITE" id="PS50886">
    <property type="entry name" value="TRBD"/>
    <property type="match status" value="1"/>
</dbReference>
<evidence type="ECO:0000256" key="2">
    <source>
        <dbReference type="ARBA" id="ARBA00004496"/>
    </source>
</evidence>
<comment type="caution">
    <text evidence="18">The sequence shown here is derived from an EMBL/GenBank/DDBJ whole genome shotgun (WGS) entry which is preliminary data.</text>
</comment>
<dbReference type="GO" id="GO:0005524">
    <property type="term" value="F:ATP binding"/>
    <property type="evidence" value="ECO:0007669"/>
    <property type="project" value="UniProtKB-UniRule"/>
</dbReference>
<keyword evidence="10 16" id="KW-0862">Zinc</keyword>